<evidence type="ECO:0000313" key="2">
    <source>
        <dbReference type="EMBL" id="KUJ12624.1"/>
    </source>
</evidence>
<dbReference type="AlphaFoldDB" id="A0A194WY59"/>
<organism evidence="2 3">
    <name type="scientific">Mollisia scopiformis</name>
    <name type="common">Conifer needle endophyte fungus</name>
    <name type="synonym">Phialocephala scopiformis</name>
    <dbReference type="NCBI Taxonomy" id="149040"/>
    <lineage>
        <taxon>Eukaryota</taxon>
        <taxon>Fungi</taxon>
        <taxon>Dikarya</taxon>
        <taxon>Ascomycota</taxon>
        <taxon>Pezizomycotina</taxon>
        <taxon>Leotiomycetes</taxon>
        <taxon>Helotiales</taxon>
        <taxon>Mollisiaceae</taxon>
        <taxon>Mollisia</taxon>
    </lineage>
</organism>
<dbReference type="InParanoid" id="A0A194WY59"/>
<evidence type="ECO:0000313" key="3">
    <source>
        <dbReference type="Proteomes" id="UP000070700"/>
    </source>
</evidence>
<feature type="compositionally biased region" description="Polar residues" evidence="1">
    <location>
        <begin position="50"/>
        <end position="76"/>
    </location>
</feature>
<dbReference type="EMBL" id="KQ947424">
    <property type="protein sequence ID" value="KUJ12624.1"/>
    <property type="molecule type" value="Genomic_DNA"/>
</dbReference>
<dbReference type="GeneID" id="28830093"/>
<gene>
    <name evidence="2" type="ORF">LY89DRAFT_738397</name>
</gene>
<dbReference type="Proteomes" id="UP000070700">
    <property type="component" value="Unassembled WGS sequence"/>
</dbReference>
<protein>
    <submittedName>
        <fullName evidence="2">Uncharacterized protein</fullName>
    </submittedName>
</protein>
<evidence type="ECO:0000256" key="1">
    <source>
        <dbReference type="SAM" id="MobiDB-lite"/>
    </source>
</evidence>
<name>A0A194WY59_MOLSC</name>
<feature type="compositionally biased region" description="Basic residues" evidence="1">
    <location>
        <begin position="20"/>
        <end position="31"/>
    </location>
</feature>
<dbReference type="KEGG" id="psco:LY89DRAFT_738397"/>
<keyword evidence="3" id="KW-1185">Reference proteome</keyword>
<accession>A0A194WY59</accession>
<dbReference type="RefSeq" id="XP_018066979.1">
    <property type="nucleotide sequence ID" value="XM_018220367.1"/>
</dbReference>
<dbReference type="OrthoDB" id="3564733at2759"/>
<feature type="region of interest" description="Disordered" evidence="1">
    <location>
        <begin position="20"/>
        <end position="76"/>
    </location>
</feature>
<sequence>MVLILAATIGKMIYDEVKDHKGKKNGTHKRSKSDPSQSRRLSMDKPLPSTPLQTSNIEPSTALQTNNTDPSPTSLYEVSPVEGVYEMDVAPPPYQATSPVIPERSPLRVKVGNDVVPWSPDDIVRPSIEEVRASDVRRKPSPQVFELE</sequence>
<reference evidence="2 3" key="1">
    <citation type="submission" date="2015-10" db="EMBL/GenBank/DDBJ databases">
        <title>Full genome of DAOMC 229536 Phialocephala scopiformis, a fungal endophyte of spruce producing the potent anti-insectan compound rugulosin.</title>
        <authorList>
            <consortium name="DOE Joint Genome Institute"/>
            <person name="Walker A.K."/>
            <person name="Frasz S.L."/>
            <person name="Seifert K.A."/>
            <person name="Miller J.D."/>
            <person name="Mondo S.J."/>
            <person name="Labutti K."/>
            <person name="Lipzen A."/>
            <person name="Dockter R."/>
            <person name="Kennedy M."/>
            <person name="Grigoriev I.V."/>
            <person name="Spatafora J.W."/>
        </authorList>
    </citation>
    <scope>NUCLEOTIDE SEQUENCE [LARGE SCALE GENOMIC DNA]</scope>
    <source>
        <strain evidence="2 3">CBS 120377</strain>
    </source>
</reference>
<proteinExistence type="predicted"/>